<comment type="caution">
    <text evidence="1">The sequence shown here is derived from an EMBL/GenBank/DDBJ whole genome shotgun (WGS) entry which is preliminary data.</text>
</comment>
<evidence type="ECO:0000313" key="2">
    <source>
        <dbReference type="Proteomes" id="UP000295830"/>
    </source>
</evidence>
<sequence>MSETRYQIVITGDINTDQPREQVLATFGKRFRLSDDKVRAVFDKAPMTIKKGLDSAGAERYQKALQAIWVDCRVEVMSSGGGKPSEKPTQSGLAFEIEGRPDYSFATVQLPAGQTLNVEASAMATMDTNIHMKTNAGGGLKRWASGESLFINEFTAEGGPGEIGIAPGAPGDMVHRYLRGETVFLQNSAYVASTPEVEVDTQWQGLAKGFFSSESLLLVKCSGTGDLWFNSYGGLIEVDVSDEYVVDTGYIAAFEDTLDYRISTLSGYKSQLFSGEGFVCRFSGQGKLWIQTRRVDAFASWLRPFRPVKKSKG</sequence>
<protein>
    <submittedName>
        <fullName evidence="1">Uncharacterized protein (TIGR00266 family)</fullName>
    </submittedName>
</protein>
<dbReference type="RefSeq" id="WP_133734350.1">
    <property type="nucleotide sequence ID" value="NZ_SOAX01000001.1"/>
</dbReference>
<dbReference type="Proteomes" id="UP000295830">
    <property type="component" value="Unassembled WGS sequence"/>
</dbReference>
<dbReference type="SUPFAM" id="SSF51219">
    <property type="entry name" value="TRAP-like"/>
    <property type="match status" value="1"/>
</dbReference>
<name>A0A4R7JZE0_9GAMM</name>
<dbReference type="EMBL" id="SOAX01000001">
    <property type="protein sequence ID" value="TDT43910.1"/>
    <property type="molecule type" value="Genomic_DNA"/>
</dbReference>
<dbReference type="InterPro" id="IPR002838">
    <property type="entry name" value="AIM24"/>
</dbReference>
<accession>A0A4R7JZE0</accession>
<dbReference type="Pfam" id="PF01987">
    <property type="entry name" value="AIM24"/>
    <property type="match status" value="1"/>
</dbReference>
<organism evidence="1 2">
    <name type="scientific">Halospina denitrificans</name>
    <dbReference type="NCBI Taxonomy" id="332522"/>
    <lineage>
        <taxon>Bacteria</taxon>
        <taxon>Pseudomonadati</taxon>
        <taxon>Pseudomonadota</taxon>
        <taxon>Gammaproteobacteria</taxon>
        <taxon>Halospina</taxon>
    </lineage>
</organism>
<dbReference type="OrthoDB" id="9779518at2"/>
<evidence type="ECO:0000313" key="1">
    <source>
        <dbReference type="EMBL" id="TDT43910.1"/>
    </source>
</evidence>
<gene>
    <name evidence="1" type="ORF">DES49_0009</name>
</gene>
<dbReference type="PANTHER" id="PTHR43657">
    <property type="entry name" value="TRYPTOPHAN RNA-BINDING ATTENUATOR PROTEIN-LIKE PROTEIN"/>
    <property type="match status" value="1"/>
</dbReference>
<dbReference type="Gene3D" id="3.60.160.10">
    <property type="entry name" value="Mitochondrial biogenesis AIM24"/>
    <property type="match status" value="1"/>
</dbReference>
<dbReference type="PANTHER" id="PTHR43657:SF1">
    <property type="entry name" value="ALTERED INHERITANCE OF MITOCHONDRIA PROTEIN 24, MITOCHONDRIAL"/>
    <property type="match status" value="1"/>
</dbReference>
<dbReference type="NCBIfam" id="TIGR00266">
    <property type="entry name" value="TIGR00266 family protein"/>
    <property type="match status" value="1"/>
</dbReference>
<dbReference type="AlphaFoldDB" id="A0A4R7JZE0"/>
<dbReference type="InterPro" id="IPR016031">
    <property type="entry name" value="Trp_RNA-bd_attenuator-like_dom"/>
</dbReference>
<keyword evidence="2" id="KW-1185">Reference proteome</keyword>
<reference evidence="1 2" key="1">
    <citation type="submission" date="2019-03" db="EMBL/GenBank/DDBJ databases">
        <title>Genomic Encyclopedia of Type Strains, Phase IV (KMG-IV): sequencing the most valuable type-strain genomes for metagenomic binning, comparative biology and taxonomic classification.</title>
        <authorList>
            <person name="Goeker M."/>
        </authorList>
    </citation>
    <scope>NUCLEOTIDE SEQUENCE [LARGE SCALE GENOMIC DNA]</scope>
    <source>
        <strain evidence="1 2">DSM 15505</strain>
    </source>
</reference>
<dbReference type="InterPro" id="IPR036983">
    <property type="entry name" value="AIM24_sf"/>
</dbReference>
<proteinExistence type="predicted"/>